<evidence type="ECO:0000256" key="8">
    <source>
        <dbReference type="ARBA" id="ARBA00022793"/>
    </source>
</evidence>
<dbReference type="SUPFAM" id="SSF52440">
    <property type="entry name" value="PreATP-grasp domain"/>
    <property type="match status" value="1"/>
</dbReference>
<feature type="region of interest" description="Disordered" evidence="12">
    <location>
        <begin position="51"/>
        <end position="70"/>
    </location>
</feature>
<dbReference type="Proteomes" id="UP000462212">
    <property type="component" value="Unassembled WGS sequence"/>
</dbReference>
<dbReference type="SMART" id="SM01001">
    <property type="entry name" value="AIRC"/>
    <property type="match status" value="1"/>
</dbReference>
<dbReference type="InterPro" id="IPR013815">
    <property type="entry name" value="ATP_grasp_subdomain_1"/>
</dbReference>
<dbReference type="InterPro" id="IPR040686">
    <property type="entry name" value="PurK_C"/>
</dbReference>
<dbReference type="PANTHER" id="PTHR11609:SF5">
    <property type="entry name" value="PHOSPHORIBOSYLAMINOIMIDAZOLE CARBOXYLASE"/>
    <property type="match status" value="1"/>
</dbReference>
<organism evidence="14 15">
    <name type="scientific">Lachnellula subtilissima</name>
    <dbReference type="NCBI Taxonomy" id="602034"/>
    <lineage>
        <taxon>Eukaryota</taxon>
        <taxon>Fungi</taxon>
        <taxon>Dikarya</taxon>
        <taxon>Ascomycota</taxon>
        <taxon>Pezizomycotina</taxon>
        <taxon>Leotiomycetes</taxon>
        <taxon>Helotiales</taxon>
        <taxon>Lachnaceae</taxon>
        <taxon>Lachnellula</taxon>
    </lineage>
</organism>
<keyword evidence="8" id="KW-0210">Decarboxylase</keyword>
<dbReference type="InterPro" id="IPR003135">
    <property type="entry name" value="ATP-grasp_carboxylate-amine"/>
</dbReference>
<dbReference type="InterPro" id="IPR011054">
    <property type="entry name" value="Rudment_hybrid_motif"/>
</dbReference>
<dbReference type="GO" id="GO:0004638">
    <property type="term" value="F:phosphoribosylaminoimidazole carboxylase activity"/>
    <property type="evidence" value="ECO:0007669"/>
    <property type="project" value="UniProtKB-EC"/>
</dbReference>
<evidence type="ECO:0000256" key="9">
    <source>
        <dbReference type="ARBA" id="ARBA00022840"/>
    </source>
</evidence>
<dbReference type="SUPFAM" id="SSF56059">
    <property type="entry name" value="Glutathione synthetase ATP-binding domain-like"/>
    <property type="match status" value="1"/>
</dbReference>
<dbReference type="Pfam" id="PF02222">
    <property type="entry name" value="ATP-grasp"/>
    <property type="match status" value="1"/>
</dbReference>
<dbReference type="Gene3D" id="3.30.1490.20">
    <property type="entry name" value="ATP-grasp fold, A domain"/>
    <property type="match status" value="1"/>
</dbReference>
<reference evidence="14 15" key="1">
    <citation type="submission" date="2018-05" db="EMBL/GenBank/DDBJ databases">
        <title>Genome sequencing and assembly of the regulated plant pathogen Lachnellula willkommii and related sister species for the development of diagnostic species identification markers.</title>
        <authorList>
            <person name="Giroux E."/>
            <person name="Bilodeau G."/>
        </authorList>
    </citation>
    <scope>NUCLEOTIDE SEQUENCE [LARGE SCALE GENOMIC DNA]</scope>
    <source>
        <strain evidence="14 15">CBS 197.66</strain>
    </source>
</reference>
<dbReference type="GO" id="GO:0046872">
    <property type="term" value="F:metal ion binding"/>
    <property type="evidence" value="ECO:0007669"/>
    <property type="project" value="InterPro"/>
</dbReference>
<dbReference type="EC" id="4.1.1.21" evidence="4"/>
<dbReference type="OrthoDB" id="15425at2759"/>
<evidence type="ECO:0000256" key="6">
    <source>
        <dbReference type="ARBA" id="ARBA00022741"/>
    </source>
</evidence>
<evidence type="ECO:0000256" key="2">
    <source>
        <dbReference type="ARBA" id="ARBA00004747"/>
    </source>
</evidence>
<dbReference type="InterPro" id="IPR016185">
    <property type="entry name" value="PreATP-grasp_dom_sf"/>
</dbReference>
<feature type="domain" description="ATP-grasp" evidence="13">
    <location>
        <begin position="585"/>
        <end position="778"/>
    </location>
</feature>
<dbReference type="SUPFAM" id="SSF52255">
    <property type="entry name" value="N5-CAIR mutase (phosphoribosylaminoimidazole carboxylase, PurE)"/>
    <property type="match status" value="1"/>
</dbReference>
<dbReference type="Gene3D" id="3.40.50.20">
    <property type="match status" value="1"/>
</dbReference>
<dbReference type="HAMAP" id="MF_01929">
    <property type="entry name" value="PurE_classI"/>
    <property type="match status" value="1"/>
</dbReference>
<proteinExistence type="inferred from homology"/>
<evidence type="ECO:0000313" key="14">
    <source>
        <dbReference type="EMBL" id="TVY41879.1"/>
    </source>
</evidence>
<dbReference type="Pfam" id="PF00731">
    <property type="entry name" value="AIRC"/>
    <property type="match status" value="1"/>
</dbReference>
<evidence type="ECO:0000256" key="5">
    <source>
        <dbReference type="ARBA" id="ARBA00021059"/>
    </source>
</evidence>
<evidence type="ECO:0000256" key="1">
    <source>
        <dbReference type="ARBA" id="ARBA00001244"/>
    </source>
</evidence>
<evidence type="ECO:0000256" key="4">
    <source>
        <dbReference type="ARBA" id="ARBA00012329"/>
    </source>
</evidence>
<dbReference type="GO" id="GO:0005524">
    <property type="term" value="F:ATP binding"/>
    <property type="evidence" value="ECO:0007669"/>
    <property type="project" value="UniProtKB-UniRule"/>
</dbReference>
<comment type="similarity">
    <text evidence="3">In the C-terminal section; belongs to the AIR carboxylase family. Class I subfamily.</text>
</comment>
<dbReference type="NCBIfam" id="TIGR01161">
    <property type="entry name" value="purK"/>
    <property type="match status" value="1"/>
</dbReference>
<dbReference type="InterPro" id="IPR054350">
    <property type="entry name" value="PurT/PurK_preATP-grasp"/>
</dbReference>
<dbReference type="NCBIfam" id="TIGR01162">
    <property type="entry name" value="purE"/>
    <property type="match status" value="1"/>
</dbReference>
<dbReference type="SUPFAM" id="SSF51246">
    <property type="entry name" value="Rudiment single hybrid motif"/>
    <property type="match status" value="1"/>
</dbReference>
<dbReference type="PANTHER" id="PTHR11609">
    <property type="entry name" value="PURINE BIOSYNTHESIS PROTEIN 6/7, PUR6/7"/>
    <property type="match status" value="1"/>
</dbReference>
<evidence type="ECO:0000259" key="13">
    <source>
        <dbReference type="PROSITE" id="PS50975"/>
    </source>
</evidence>
<dbReference type="GO" id="GO:0006189">
    <property type="term" value="P:'de novo' IMP biosynthetic process"/>
    <property type="evidence" value="ECO:0007669"/>
    <property type="project" value="UniProtKB-UniPathway"/>
</dbReference>
<evidence type="ECO:0000256" key="11">
    <source>
        <dbReference type="PROSITE-ProRule" id="PRU00409"/>
    </source>
</evidence>
<dbReference type="PROSITE" id="PS50975">
    <property type="entry name" value="ATP_GRASP"/>
    <property type="match status" value="1"/>
</dbReference>
<evidence type="ECO:0000256" key="3">
    <source>
        <dbReference type="ARBA" id="ARBA00006114"/>
    </source>
</evidence>
<keyword evidence="10" id="KW-0456">Lyase</keyword>
<dbReference type="InterPro" id="IPR011761">
    <property type="entry name" value="ATP-grasp"/>
</dbReference>
<dbReference type="InterPro" id="IPR033747">
    <property type="entry name" value="PurE_ClassI"/>
</dbReference>
<sequence>MVSTSHSPIEAESGPIAAGHFQFISIQAPDVARDKITRRLARSHAVKQALESKRKLQQESGDNFRVMTPRDKPRRVVDKGARYSRSVPDACGGFVKTTDTDWRLARQAPEPVFSVAEDLAFQNFRSVFRTGFVDPALLNAVMLSLAFAATAGGIITLDRECLGYQGQAISYIRERMGSLDEATSGSTIGAILLLAGVEARLGMTSQVQLHMGAVQVLLDMCRTKGIYLTGGIKRAIFWQDLNSSILAGSTRIVDHTTFAELHWTRDPFSPFFFQLPPGFQTRSHLLTKGFIGVLEDIHALQCIRDVPGPAKCNAMLMENINNHTASMQSRLVALPNLSPVLECCRLAAYLCSVMLCCTTWCALVIPSHISSQLLRELQQANNDPLWDDHPDLLLWLLYIGGAFAPTGIVRSGYVLLLLANNATRLLLPPKTLVSATNYFDHRTPHHHETSDNKGGEGNSISTRTMERRIGLLGGGQLGQMLCEAANPLGAKIWVLDAAGSPAKQINARTSHVDGSFTDPEKIRELARQVDILTVEIEHVDTYVLEEIAERGVQVTFADGSKRMKTVEVQPSWKTIRTIQDKYLQKDHLTQSGVKTAVSMAVEGSDLEAVGRELGYPFMLKSRKDAYDGRGNYPVKSPADISDALEALAGKSLYAEKWANFRLELAVMVVKTDNDTSNCGRSTIAYSVVETVHEDSVCKLVYAPPRDVSVIVQKEAQDLARKAVGSFPGKGVFGVELFLLPDGELIVNEIAPRPHNSGHWTIEGCPTMSQFKSQLLAILGLMPSFPNSTIPAMFPATVMLNILGGKTQASHNKLMDMAIAIPAGALHMYGKDSKPGRKIGHITVVGNSLFEAEALMAPLITVADDIRAERKGLPRTASIPSSLAPAARPLVAVTMGSDSDLPVLKPGLALLTTLGIPFHVTITSAHRTPQRMTDFATSAASKGFKVIIAAAGGAAHLPGMIAASTPLPVIGVPVKGSTLDGMDSLLSIVQMPRGVPVATVAINNSINAALLAARILGAHDGAIQQRLVEYAATMGEEVVGKAARLEDVGFEGY</sequence>
<dbReference type="Gene3D" id="3.30.470.20">
    <property type="entry name" value="ATP-grasp fold, B domain"/>
    <property type="match status" value="1"/>
</dbReference>
<dbReference type="AlphaFoldDB" id="A0A8H8RWA8"/>
<dbReference type="HAMAP" id="MF_01928">
    <property type="entry name" value="PurK"/>
    <property type="match status" value="1"/>
</dbReference>
<keyword evidence="7" id="KW-0658">Purine biosynthesis</keyword>
<evidence type="ECO:0000256" key="10">
    <source>
        <dbReference type="ARBA" id="ARBA00023239"/>
    </source>
</evidence>
<evidence type="ECO:0000256" key="7">
    <source>
        <dbReference type="ARBA" id="ARBA00022755"/>
    </source>
</evidence>
<dbReference type="InterPro" id="IPR000031">
    <property type="entry name" value="PurE_dom"/>
</dbReference>
<comment type="pathway">
    <text evidence="2">Purine metabolism; IMP biosynthesis via de novo pathway; 5-amino-1-(5-phospho-D-ribosyl)imidazole-4-carboxylate from 5-amino-1-(5-phospho-D-ribosyl)imidazole (carboxylase route): step 1/1.</text>
</comment>
<keyword evidence="15" id="KW-1185">Reference proteome</keyword>
<evidence type="ECO:0000313" key="15">
    <source>
        <dbReference type="Proteomes" id="UP000462212"/>
    </source>
</evidence>
<evidence type="ECO:0000256" key="12">
    <source>
        <dbReference type="SAM" id="MobiDB-lite"/>
    </source>
</evidence>
<dbReference type="UniPathway" id="UPA00074">
    <property type="reaction ID" value="UER00130"/>
</dbReference>
<dbReference type="Pfam" id="PF22660">
    <property type="entry name" value="RS_preATP-grasp-like"/>
    <property type="match status" value="1"/>
</dbReference>
<keyword evidence="9 11" id="KW-0067">ATP-binding</keyword>
<keyword evidence="6 11" id="KW-0547">Nucleotide-binding</keyword>
<gene>
    <name evidence="14" type="primary">ADE2</name>
    <name evidence="14" type="ORF">LSUB1_G003089</name>
</gene>
<dbReference type="InterPro" id="IPR005875">
    <property type="entry name" value="PurK"/>
</dbReference>
<comment type="catalytic activity">
    <reaction evidence="1">
        <text>5-amino-1-(5-phospho-D-ribosyl)imidazole-4-carboxylate + H(+) = 5-amino-1-(5-phospho-beta-D-ribosyl)imidazole + CO2</text>
        <dbReference type="Rhea" id="RHEA:10792"/>
        <dbReference type="ChEBI" id="CHEBI:15378"/>
        <dbReference type="ChEBI" id="CHEBI:16526"/>
        <dbReference type="ChEBI" id="CHEBI:77657"/>
        <dbReference type="ChEBI" id="CHEBI:137981"/>
        <dbReference type="EC" id="4.1.1.21"/>
    </reaction>
</comment>
<comment type="caution">
    <text evidence="14">The sequence shown here is derived from an EMBL/GenBank/DDBJ whole genome shotgun (WGS) entry which is preliminary data.</text>
</comment>
<accession>A0A8H8RWA8</accession>
<name>A0A8H8RWA8_9HELO</name>
<dbReference type="EMBL" id="QGMJ01000119">
    <property type="protein sequence ID" value="TVY41879.1"/>
    <property type="molecule type" value="Genomic_DNA"/>
</dbReference>
<dbReference type="Pfam" id="PF17769">
    <property type="entry name" value="PurK_C"/>
    <property type="match status" value="1"/>
</dbReference>
<dbReference type="Gene3D" id="3.40.50.1970">
    <property type="match status" value="1"/>
</dbReference>
<protein>
    <recommendedName>
        <fullName evidence="5">Phosphoribosylaminoimidazole carboxylase</fullName>
        <ecNumber evidence="4">4.1.1.21</ecNumber>
    </recommendedName>
</protein>